<proteinExistence type="predicted"/>
<dbReference type="PANTHER" id="PTHR31672">
    <property type="entry name" value="BNACNNG10540D PROTEIN"/>
    <property type="match status" value="1"/>
</dbReference>
<organism evidence="3 4">
    <name type="scientific">Linum trigynum</name>
    <dbReference type="NCBI Taxonomy" id="586398"/>
    <lineage>
        <taxon>Eukaryota</taxon>
        <taxon>Viridiplantae</taxon>
        <taxon>Streptophyta</taxon>
        <taxon>Embryophyta</taxon>
        <taxon>Tracheophyta</taxon>
        <taxon>Spermatophyta</taxon>
        <taxon>Magnoliopsida</taxon>
        <taxon>eudicotyledons</taxon>
        <taxon>Gunneridae</taxon>
        <taxon>Pentapetalae</taxon>
        <taxon>rosids</taxon>
        <taxon>fabids</taxon>
        <taxon>Malpighiales</taxon>
        <taxon>Linaceae</taxon>
        <taxon>Linum</taxon>
    </lineage>
</organism>
<name>A0AAV2CU22_9ROSI</name>
<evidence type="ECO:0000259" key="2">
    <source>
        <dbReference type="PROSITE" id="PS50181"/>
    </source>
</evidence>
<feature type="domain" description="F-box" evidence="2">
    <location>
        <begin position="44"/>
        <end position="90"/>
    </location>
</feature>
<dbReference type="SUPFAM" id="SSF81383">
    <property type="entry name" value="F-box domain"/>
    <property type="match status" value="1"/>
</dbReference>
<evidence type="ECO:0000256" key="1">
    <source>
        <dbReference type="SAM" id="MobiDB-lite"/>
    </source>
</evidence>
<dbReference type="PANTHER" id="PTHR31672:SF13">
    <property type="entry name" value="F-BOX PROTEIN CPR30-LIKE"/>
    <property type="match status" value="1"/>
</dbReference>
<gene>
    <name evidence="3" type="ORF">LTRI10_LOCUS7054</name>
</gene>
<protein>
    <recommendedName>
        <fullName evidence="2">F-box domain-containing protein</fullName>
    </recommendedName>
</protein>
<dbReference type="InterPro" id="IPR001810">
    <property type="entry name" value="F-box_dom"/>
</dbReference>
<dbReference type="AlphaFoldDB" id="A0AAV2CU22"/>
<sequence length="167" mass="18684">MRSISKRTSTANAAEGTTRNCHTALQVPDSSISPSIRTTEAESEVEYSEFPLDVVVGVLSRLPVKALFRFKSVSTNWDAMIPCDPYLVSLHLKNYTNNPATTYSLLCNYLEHSLKTLHIAADQFHFPPMINDPSVLGDYSLLESGGLFLLANPYRRRPDYSLWNPST</sequence>
<feature type="region of interest" description="Disordered" evidence="1">
    <location>
        <begin position="1"/>
        <end position="20"/>
    </location>
</feature>
<accession>A0AAV2CU22</accession>
<dbReference type="Proteomes" id="UP001497516">
    <property type="component" value="Chromosome 10"/>
</dbReference>
<dbReference type="Pfam" id="PF00646">
    <property type="entry name" value="F-box"/>
    <property type="match status" value="1"/>
</dbReference>
<keyword evidence="4" id="KW-1185">Reference proteome</keyword>
<dbReference type="EMBL" id="OZ034814">
    <property type="protein sequence ID" value="CAL1359579.1"/>
    <property type="molecule type" value="Genomic_DNA"/>
</dbReference>
<dbReference type="InterPro" id="IPR050796">
    <property type="entry name" value="SCF_F-box_component"/>
</dbReference>
<reference evidence="3 4" key="1">
    <citation type="submission" date="2024-04" db="EMBL/GenBank/DDBJ databases">
        <authorList>
            <person name="Fracassetti M."/>
        </authorList>
    </citation>
    <scope>NUCLEOTIDE SEQUENCE [LARGE SCALE GENOMIC DNA]</scope>
</reference>
<dbReference type="InterPro" id="IPR036047">
    <property type="entry name" value="F-box-like_dom_sf"/>
</dbReference>
<evidence type="ECO:0000313" key="3">
    <source>
        <dbReference type="EMBL" id="CAL1359579.1"/>
    </source>
</evidence>
<dbReference type="PROSITE" id="PS50181">
    <property type="entry name" value="FBOX"/>
    <property type="match status" value="1"/>
</dbReference>
<evidence type="ECO:0000313" key="4">
    <source>
        <dbReference type="Proteomes" id="UP001497516"/>
    </source>
</evidence>